<dbReference type="InterPro" id="IPR050054">
    <property type="entry name" value="UPRTase/APRTase"/>
</dbReference>
<keyword evidence="7" id="KW-0328">Glycosyltransferase</keyword>
<organism evidence="11">
    <name type="scientific">Fusarium oxysporum Fo47</name>
    <dbReference type="NCBI Taxonomy" id="660027"/>
    <lineage>
        <taxon>Eukaryota</taxon>
        <taxon>Fungi</taxon>
        <taxon>Dikarya</taxon>
        <taxon>Ascomycota</taxon>
        <taxon>Pezizomycotina</taxon>
        <taxon>Sordariomycetes</taxon>
        <taxon>Hypocreomycetidae</taxon>
        <taxon>Hypocreales</taxon>
        <taxon>Nectriaceae</taxon>
        <taxon>Fusarium</taxon>
        <taxon>Fusarium oxysporum species complex</taxon>
    </lineage>
</organism>
<dbReference type="GO" id="GO:0002055">
    <property type="term" value="F:adenine binding"/>
    <property type="evidence" value="ECO:0007669"/>
    <property type="project" value="TreeGrafter"/>
</dbReference>
<dbReference type="GO" id="GO:0006166">
    <property type="term" value="P:purine ribonucleoside salvage"/>
    <property type="evidence" value="ECO:0007669"/>
    <property type="project" value="UniProtKB-KW"/>
</dbReference>
<keyword evidence="8" id="KW-0808">Transferase</keyword>
<feature type="domain" description="Phosphoribosyltransferase" evidence="10">
    <location>
        <begin position="114"/>
        <end position="252"/>
    </location>
</feature>
<dbReference type="Pfam" id="PF00156">
    <property type="entry name" value="Pribosyltran"/>
    <property type="match status" value="1"/>
</dbReference>
<keyword evidence="9" id="KW-0660">Purine salvage</keyword>
<dbReference type="PANTHER" id="PTHR32315:SF3">
    <property type="entry name" value="ADENINE PHOSPHORIBOSYLTRANSFERASE"/>
    <property type="match status" value="1"/>
</dbReference>
<dbReference type="HOGENOM" id="CLU_987095_0_0_1"/>
<reference evidence="11" key="1">
    <citation type="submission" date="2011-06" db="EMBL/GenBank/DDBJ databases">
        <title>The Genome Sequence of Fusarium oxysporum Fo47.</title>
        <authorList>
            <consortium name="The Broad Institute Genome Sequencing Platform"/>
            <person name="Ma L.-J."/>
            <person name="Gale L.R."/>
            <person name="Schwartz D.C."/>
            <person name="Zhou S."/>
            <person name="Corby-Kistler H."/>
            <person name="Young S.K."/>
            <person name="Zeng Q."/>
            <person name="Gargeya S."/>
            <person name="Fitzgerald M."/>
            <person name="Haas B."/>
            <person name="Abouelleil A."/>
            <person name="Alvarado L."/>
            <person name="Arachchi H.M."/>
            <person name="Berlin A."/>
            <person name="Brown A."/>
            <person name="Chapman S.B."/>
            <person name="Chen Z."/>
            <person name="Dunbar C."/>
            <person name="Freedman E."/>
            <person name="Gearin G."/>
            <person name="Gellesch M."/>
            <person name="Goldberg J."/>
            <person name="Griggs A."/>
            <person name="Gujja S."/>
            <person name="Heiman D."/>
            <person name="Howarth C."/>
            <person name="Larson L."/>
            <person name="Lui A."/>
            <person name="MacDonald P.J.P."/>
            <person name="Mehta T."/>
            <person name="Montmayeur A."/>
            <person name="Murphy C."/>
            <person name="Neiman D."/>
            <person name="Pearson M."/>
            <person name="Priest M."/>
            <person name="Roberts A."/>
            <person name="Saif S."/>
            <person name="Shea T."/>
            <person name="Shenoy N."/>
            <person name="Sisk P."/>
            <person name="Stolte C."/>
            <person name="Sykes S."/>
            <person name="Wortman J."/>
            <person name="Nusbaum C."/>
            <person name="Birren B."/>
        </authorList>
    </citation>
    <scope>NUCLEOTIDE SEQUENCE [LARGE SCALE GENOMIC DNA]</scope>
    <source>
        <strain evidence="11">Fo47</strain>
    </source>
</reference>
<comment type="pathway">
    <text evidence="3">Purine metabolism; AMP biosynthesis via salvage pathway; AMP from adenine: step 1/1.</text>
</comment>
<sequence>MSDPVLKALLNDLSQSVAIACIASISRSRLQGTTQTSIDDILQGTYAPTTSAAREALPECGVRRRRYGCTGDEVIKRFADQYLLPLLHEDLERLASIVVPVPDFPRPGIEFRHVLNIAQRQGGLALCTSLLRTQFKDDWGKVGAVACCEAGGFVFASALAQQVDVPLALIREAGKLPPPTVSVKKPSSHISCSEPNDLGVKRIEMSQDLIPRGASVVVIDDVLTIGKTLCTVLQLLAEAGISNENISIMVVAEFPIHCGRELLYHRGFGGISIQGLLVLDVV</sequence>
<evidence type="ECO:0000256" key="3">
    <source>
        <dbReference type="ARBA" id="ARBA00004659"/>
    </source>
</evidence>
<evidence type="ECO:0000256" key="9">
    <source>
        <dbReference type="ARBA" id="ARBA00022726"/>
    </source>
</evidence>
<dbReference type="Gene3D" id="3.40.50.2020">
    <property type="match status" value="1"/>
</dbReference>
<reference evidence="11" key="2">
    <citation type="submission" date="2012-06" db="EMBL/GenBank/DDBJ databases">
        <title>Annotation of the Genome Sequence of Fusarium oxysporum Fo47.</title>
        <authorList>
            <consortium name="The Broad Institute Genomics Platform"/>
            <person name="Ma L.-J."/>
            <person name="Corby-Kistler H."/>
            <person name="Broz K."/>
            <person name="Gale L.R."/>
            <person name="Jonkers W."/>
            <person name="O'Donnell K."/>
            <person name="Ploetz R."/>
            <person name="Steinberg C."/>
            <person name="Schwartz D.C."/>
            <person name="VanEtten H."/>
            <person name="Zhou S."/>
            <person name="Young S.K."/>
            <person name="Zeng Q."/>
            <person name="Gargeya S."/>
            <person name="Fitzgerald M."/>
            <person name="Abouelleil A."/>
            <person name="Alvarado L."/>
            <person name="Chapman S.B."/>
            <person name="Gainer-Dewar J."/>
            <person name="Goldberg J."/>
            <person name="Griggs A."/>
            <person name="Gujja S."/>
            <person name="Hansen M."/>
            <person name="Howarth C."/>
            <person name="Imamovic A."/>
            <person name="Ireland A."/>
            <person name="Larimer J."/>
            <person name="McCowan C."/>
            <person name="Murphy C."/>
            <person name="Pearson M."/>
            <person name="Poon T.W."/>
            <person name="Priest M."/>
            <person name="Roberts A."/>
            <person name="Saif S."/>
            <person name="Shea T."/>
            <person name="Sykes S."/>
            <person name="Wortman J."/>
            <person name="Nusbaum C."/>
            <person name="Birren B."/>
        </authorList>
    </citation>
    <scope>NUCLEOTIDE SEQUENCE</scope>
    <source>
        <strain evidence="11">Fo47</strain>
    </source>
</reference>
<comment type="catalytic activity">
    <reaction evidence="1">
        <text>AMP + diphosphate = 5-phospho-alpha-D-ribose 1-diphosphate + adenine</text>
        <dbReference type="Rhea" id="RHEA:16609"/>
        <dbReference type="ChEBI" id="CHEBI:16708"/>
        <dbReference type="ChEBI" id="CHEBI:33019"/>
        <dbReference type="ChEBI" id="CHEBI:58017"/>
        <dbReference type="ChEBI" id="CHEBI:456215"/>
        <dbReference type="EC" id="2.4.2.7"/>
    </reaction>
</comment>
<dbReference type="GO" id="GO:0044209">
    <property type="term" value="P:AMP salvage"/>
    <property type="evidence" value="ECO:0007669"/>
    <property type="project" value="TreeGrafter"/>
</dbReference>
<evidence type="ECO:0000259" key="10">
    <source>
        <dbReference type="Pfam" id="PF00156"/>
    </source>
</evidence>
<evidence type="ECO:0000256" key="4">
    <source>
        <dbReference type="ARBA" id="ARBA00008391"/>
    </source>
</evidence>
<evidence type="ECO:0000256" key="6">
    <source>
        <dbReference type="ARBA" id="ARBA00022490"/>
    </source>
</evidence>
<dbReference type="SUPFAM" id="SSF53271">
    <property type="entry name" value="PRTase-like"/>
    <property type="match status" value="1"/>
</dbReference>
<comment type="subcellular location">
    <subcellularLocation>
        <location evidence="2">Cytoplasm</location>
    </subcellularLocation>
</comment>
<accession>W9JHG8</accession>
<dbReference type="VEuPathDB" id="FungiDB:FOZG_17440"/>
<dbReference type="PANTHER" id="PTHR32315">
    <property type="entry name" value="ADENINE PHOSPHORIBOSYLTRANSFERASE"/>
    <property type="match status" value="1"/>
</dbReference>
<evidence type="ECO:0000256" key="2">
    <source>
        <dbReference type="ARBA" id="ARBA00004496"/>
    </source>
</evidence>
<proteinExistence type="inferred from homology"/>
<dbReference type="EC" id="2.4.2.7" evidence="5"/>
<evidence type="ECO:0000256" key="1">
    <source>
        <dbReference type="ARBA" id="ARBA00000868"/>
    </source>
</evidence>
<dbReference type="GO" id="GO:0005737">
    <property type="term" value="C:cytoplasm"/>
    <property type="evidence" value="ECO:0007669"/>
    <property type="project" value="UniProtKB-SubCell"/>
</dbReference>
<dbReference type="AlphaFoldDB" id="W9JHG8"/>
<evidence type="ECO:0000256" key="7">
    <source>
        <dbReference type="ARBA" id="ARBA00022676"/>
    </source>
</evidence>
<keyword evidence="6" id="KW-0963">Cytoplasm</keyword>
<dbReference type="GO" id="GO:0006168">
    <property type="term" value="P:adenine salvage"/>
    <property type="evidence" value="ECO:0007669"/>
    <property type="project" value="TreeGrafter"/>
</dbReference>
<dbReference type="GO" id="GO:0016208">
    <property type="term" value="F:AMP binding"/>
    <property type="evidence" value="ECO:0007669"/>
    <property type="project" value="TreeGrafter"/>
</dbReference>
<gene>
    <name evidence="11" type="ORF">FOZG_17440</name>
</gene>
<protein>
    <recommendedName>
        <fullName evidence="5">adenine phosphoribosyltransferase</fullName>
        <ecNumber evidence="5">2.4.2.7</ecNumber>
    </recommendedName>
</protein>
<name>W9JHG8_FUSOX</name>
<evidence type="ECO:0000256" key="8">
    <source>
        <dbReference type="ARBA" id="ARBA00022679"/>
    </source>
</evidence>
<dbReference type="InterPro" id="IPR029057">
    <property type="entry name" value="PRTase-like"/>
</dbReference>
<evidence type="ECO:0000256" key="5">
    <source>
        <dbReference type="ARBA" id="ARBA00011893"/>
    </source>
</evidence>
<evidence type="ECO:0000313" key="11">
    <source>
        <dbReference type="EMBL" id="EWZ28883.1"/>
    </source>
</evidence>
<dbReference type="Proteomes" id="UP000030766">
    <property type="component" value="Unassembled WGS sequence"/>
</dbReference>
<dbReference type="EMBL" id="JH717918">
    <property type="protein sequence ID" value="EWZ28883.1"/>
    <property type="molecule type" value="Genomic_DNA"/>
</dbReference>
<dbReference type="CDD" id="cd06223">
    <property type="entry name" value="PRTases_typeI"/>
    <property type="match status" value="1"/>
</dbReference>
<dbReference type="GO" id="GO:0003999">
    <property type="term" value="F:adenine phosphoribosyltransferase activity"/>
    <property type="evidence" value="ECO:0007669"/>
    <property type="project" value="UniProtKB-EC"/>
</dbReference>
<comment type="similarity">
    <text evidence="4">Belongs to the purine/pyrimidine phosphoribosyltransferase family.</text>
</comment>
<dbReference type="InterPro" id="IPR000836">
    <property type="entry name" value="PRTase_dom"/>
</dbReference>